<reference evidence="1" key="1">
    <citation type="submission" date="2018-11" db="EMBL/GenBank/DDBJ databases">
        <authorList>
            <consortium name="Genoscope - CEA"/>
            <person name="William W."/>
        </authorList>
    </citation>
    <scope>NUCLEOTIDE SEQUENCE</scope>
</reference>
<name>A0A3P6DWY3_BRAOL</name>
<dbReference type="AlphaFoldDB" id="A0A3P6DWY3"/>
<organism evidence="1">
    <name type="scientific">Brassica oleracea</name>
    <name type="common">Wild cabbage</name>
    <dbReference type="NCBI Taxonomy" id="3712"/>
    <lineage>
        <taxon>Eukaryota</taxon>
        <taxon>Viridiplantae</taxon>
        <taxon>Streptophyta</taxon>
        <taxon>Embryophyta</taxon>
        <taxon>Tracheophyta</taxon>
        <taxon>Spermatophyta</taxon>
        <taxon>Magnoliopsida</taxon>
        <taxon>eudicotyledons</taxon>
        <taxon>Gunneridae</taxon>
        <taxon>Pentapetalae</taxon>
        <taxon>rosids</taxon>
        <taxon>malvids</taxon>
        <taxon>Brassicales</taxon>
        <taxon>Brassicaceae</taxon>
        <taxon>Brassiceae</taxon>
        <taxon>Brassica</taxon>
    </lineage>
</organism>
<proteinExistence type="predicted"/>
<evidence type="ECO:0000313" key="1">
    <source>
        <dbReference type="EMBL" id="VDD36207.1"/>
    </source>
</evidence>
<gene>
    <name evidence="1" type="ORF">BOLC7T41767H</name>
</gene>
<accession>A0A3P6DWY3</accession>
<sequence length="49" mass="5430">MQVLEIGFFIQYNKEGTKGSPGEGGDMIRIEDYTFVGGDFKAALNILQM</sequence>
<dbReference type="EMBL" id="LR031876">
    <property type="protein sequence ID" value="VDD36207.1"/>
    <property type="molecule type" value="Genomic_DNA"/>
</dbReference>
<protein>
    <submittedName>
        <fullName evidence="1">Uncharacterized protein</fullName>
    </submittedName>
</protein>